<feature type="transmembrane region" description="Helical" evidence="2">
    <location>
        <begin position="86"/>
        <end position="103"/>
    </location>
</feature>
<organism evidence="4 5">
    <name type="scientific">Nocardiopsis sinuspersici</name>
    <dbReference type="NCBI Taxonomy" id="501010"/>
    <lineage>
        <taxon>Bacteria</taxon>
        <taxon>Bacillati</taxon>
        <taxon>Actinomycetota</taxon>
        <taxon>Actinomycetes</taxon>
        <taxon>Streptosporangiales</taxon>
        <taxon>Nocardiopsidaceae</taxon>
        <taxon>Nocardiopsis</taxon>
    </lineage>
</organism>
<feature type="transmembrane region" description="Helical" evidence="2">
    <location>
        <begin position="539"/>
        <end position="556"/>
    </location>
</feature>
<feature type="transmembrane region" description="Helical" evidence="2">
    <location>
        <begin position="626"/>
        <end position="649"/>
    </location>
</feature>
<gene>
    <name evidence="4" type="ORF">NOSIN_18335</name>
</gene>
<keyword evidence="5" id="KW-1185">Reference proteome</keyword>
<name>A0A1V3C477_9ACTN</name>
<feature type="transmembrane region" description="Helical" evidence="2">
    <location>
        <begin position="303"/>
        <end position="326"/>
    </location>
</feature>
<feature type="transmembrane region" description="Helical" evidence="2">
    <location>
        <begin position="142"/>
        <end position="161"/>
    </location>
</feature>
<keyword evidence="2" id="KW-0812">Transmembrane</keyword>
<feature type="transmembrane region" description="Helical" evidence="2">
    <location>
        <begin position="476"/>
        <end position="496"/>
    </location>
</feature>
<feature type="transmembrane region" description="Helical" evidence="2">
    <location>
        <begin position="168"/>
        <end position="185"/>
    </location>
</feature>
<dbReference type="InterPro" id="IPR011853">
    <property type="entry name" value="TRAP_DctM-Dct_fused"/>
</dbReference>
<evidence type="ECO:0000259" key="3">
    <source>
        <dbReference type="Pfam" id="PF06808"/>
    </source>
</evidence>
<feature type="transmembrane region" description="Helical" evidence="2">
    <location>
        <begin position="655"/>
        <end position="675"/>
    </location>
</feature>
<dbReference type="OrthoDB" id="9759894at2"/>
<dbReference type="EMBL" id="MCOK01000001">
    <property type="protein sequence ID" value="OOC55535.1"/>
    <property type="molecule type" value="Genomic_DNA"/>
</dbReference>
<feature type="region of interest" description="Disordered" evidence="1">
    <location>
        <begin position="683"/>
        <end position="706"/>
    </location>
</feature>
<feature type="transmembrane region" description="Helical" evidence="2">
    <location>
        <begin position="446"/>
        <end position="470"/>
    </location>
</feature>
<dbReference type="PANTHER" id="PTHR43849:SF2">
    <property type="entry name" value="BLL3936 PROTEIN"/>
    <property type="match status" value="1"/>
</dbReference>
<keyword evidence="2" id="KW-0472">Membrane</keyword>
<evidence type="ECO:0000256" key="2">
    <source>
        <dbReference type="SAM" id="Phobius"/>
    </source>
</evidence>
<feature type="transmembrane region" description="Helical" evidence="2">
    <location>
        <begin position="213"/>
        <end position="234"/>
    </location>
</feature>
<evidence type="ECO:0000256" key="1">
    <source>
        <dbReference type="SAM" id="MobiDB-lite"/>
    </source>
</evidence>
<dbReference type="Proteomes" id="UP000189004">
    <property type="component" value="Unassembled WGS sequence"/>
</dbReference>
<dbReference type="InterPro" id="IPR010656">
    <property type="entry name" value="DctM"/>
</dbReference>
<feature type="compositionally biased region" description="Basic and acidic residues" evidence="1">
    <location>
        <begin position="1"/>
        <end position="22"/>
    </location>
</feature>
<feature type="transmembrane region" description="Helical" evidence="2">
    <location>
        <begin position="407"/>
        <end position="425"/>
    </location>
</feature>
<evidence type="ECO:0000313" key="5">
    <source>
        <dbReference type="Proteomes" id="UP000189004"/>
    </source>
</evidence>
<reference evidence="5" key="1">
    <citation type="submission" date="2016-08" db="EMBL/GenBank/DDBJ databases">
        <authorList>
            <person name="Tokovenko B."/>
            <person name="Kalinowski J."/>
        </authorList>
    </citation>
    <scope>NUCLEOTIDE SEQUENCE [LARGE SCALE GENOMIC DNA]</scope>
    <source>
        <strain evidence="5">UTMC102</strain>
    </source>
</reference>
<feature type="transmembrane region" description="Helical" evidence="2">
    <location>
        <begin position="263"/>
        <end position="282"/>
    </location>
</feature>
<feature type="transmembrane region" description="Helical" evidence="2">
    <location>
        <begin position="382"/>
        <end position="401"/>
    </location>
</feature>
<feature type="transmembrane region" description="Helical" evidence="2">
    <location>
        <begin position="338"/>
        <end position="361"/>
    </location>
</feature>
<feature type="transmembrane region" description="Helical" evidence="2">
    <location>
        <begin position="54"/>
        <end position="74"/>
    </location>
</feature>
<dbReference type="Pfam" id="PF06808">
    <property type="entry name" value="DctM"/>
    <property type="match status" value="1"/>
</dbReference>
<proteinExistence type="predicted"/>
<feature type="compositionally biased region" description="Basic and acidic residues" evidence="1">
    <location>
        <begin position="697"/>
        <end position="706"/>
    </location>
</feature>
<comment type="caution">
    <text evidence="4">The sequence shown here is derived from an EMBL/GenBank/DDBJ whole genome shotgun (WGS) entry which is preliminary data.</text>
</comment>
<dbReference type="PANTHER" id="PTHR43849">
    <property type="entry name" value="BLL3936 PROTEIN"/>
    <property type="match status" value="1"/>
</dbReference>
<feature type="region of interest" description="Disordered" evidence="1">
    <location>
        <begin position="1"/>
        <end position="31"/>
    </location>
</feature>
<feature type="transmembrane region" description="Helical" evidence="2">
    <location>
        <begin position="568"/>
        <end position="588"/>
    </location>
</feature>
<dbReference type="RefSeq" id="WP_077691965.1">
    <property type="nucleotide sequence ID" value="NZ_MCOK01000001.1"/>
</dbReference>
<feature type="compositionally biased region" description="Low complexity" evidence="1">
    <location>
        <begin position="687"/>
        <end position="696"/>
    </location>
</feature>
<dbReference type="STRING" id="501010.NOSIN_18335"/>
<accession>A0A1V3C477</accession>
<dbReference type="NCBIfam" id="TIGR02123">
    <property type="entry name" value="TRAP_fused"/>
    <property type="match status" value="1"/>
</dbReference>
<feature type="transmembrane region" description="Helical" evidence="2">
    <location>
        <begin position="110"/>
        <end position="130"/>
    </location>
</feature>
<feature type="domain" description="TRAP C4-dicarboxylate transport system permease DctM subunit" evidence="3">
    <location>
        <begin position="157"/>
        <end position="582"/>
    </location>
</feature>
<feature type="transmembrane region" description="Helical" evidence="2">
    <location>
        <begin position="241"/>
        <end position="257"/>
    </location>
</feature>
<sequence length="706" mass="73400">MAENPSRGRSETSGPQEHDRPADALPDVEADGSAEPVWRRIAAERWGGGRTASAVGVVILVLSAALTLFQLYVALRAGFDAQQQRLIHLMFVMVLVFLAKPALPGRAGRSVPALALDLVLIAATVAVSFYPMVLQAELASRAGAYTDTDWIMGLTTIVLLLEATRRSVGMVMVVMVSGFVFYAWIGPLIPGRFGHSGATIQRIATHSYLGDGIYGLTLGVVVTFVFVFILFGALLSKTGGGNFFVGLAYVLTGRMVGGPAKGAVLGSALMGSVSGSAIANVVSTGPFTIPLMRRVGYRRHDAAGVEAAASTGGQILPPIMGAGAFIMAERTGIPYVDIVKVAIIPALMYFGVMFLFVDILARKHAVGLAKDSELPTMRAVMGAGWHFLAPLVLLIVLLLNYVPPTQAGLYACGALLLVAMLRAGSRLSPRDFLEVFVLAARNTMPVSVACAVAGVIVGMVGLTGLGLVLADVLVTAFAGNLLLTLIMVALTSLIMGMGLPVTAAYVVLAVLAVPALQELGLAVIVAHMIVYWYSQDSNVTPPVAFAAFAAAGIANARPMRAGLSAWKFAKGLYLIPMLMAYTALMAVGGPVTDLVAAVVGGCVALAASAIALEGHFLRRTVLGERLAFALAAALVLVAPEWSGLLRWALSASVDPGWFTLAGSLLGAGLIALQVVGHRLSRGRGRAAEPADPAPGAGRRDEAAAGK</sequence>
<feature type="transmembrane region" description="Helical" evidence="2">
    <location>
        <begin position="503"/>
        <end position="533"/>
    </location>
</feature>
<keyword evidence="2" id="KW-1133">Transmembrane helix</keyword>
<evidence type="ECO:0000313" key="4">
    <source>
        <dbReference type="EMBL" id="OOC55535.1"/>
    </source>
</evidence>
<feature type="transmembrane region" description="Helical" evidence="2">
    <location>
        <begin position="594"/>
        <end position="614"/>
    </location>
</feature>
<protein>
    <submittedName>
        <fullName evidence="4">Permease</fullName>
    </submittedName>
</protein>
<dbReference type="AlphaFoldDB" id="A0A1V3C477"/>